<sequence>MACLHPIAIKNRRYATHAEDYNLSQQYLHPFDIAKKVLLVPCGKCPECIRQMRNDWKIRLSLELTHQRKMHRSSYFVTITFSPEYYERALKDPTKVFRAMMETYRHKFKTSIKHAFFQEFGTQGTRRLHFHGLLFGCPFRISEIREVFSAFGYCWIRPVRPADAGYTSKYVCKQPTDDPRYANPAYRRKFVSPSVGRDLCGFPPPSATRYTWSFNAPSIGVSFHHRIPRYYDVHLTESDLLFRAAQSAYRLVVTGVSPVPLLVIEKIMAEYLSDEQIACIHNRYGSEYIRKYHRDTALLNQQRSQVSKGLGSFHPYKYGHIDPDV</sequence>
<reference evidence="2" key="1">
    <citation type="submission" date="2022-02" db="EMBL/GenBank/DDBJ databases">
        <title>Towards deciphering the DNA virus diversity associated with rodent species in the families Cricetidae and Heteromyidae.</title>
        <authorList>
            <person name="Lund M."/>
            <person name="Larsen B.B."/>
            <person name="Gryseels S."/>
            <person name="Kraberger S."/>
            <person name="Rowsey D.M."/>
            <person name="Steger L."/>
            <person name="Yule K.M."/>
            <person name="Upham N.S."/>
            <person name="Worobey M."/>
            <person name="Van Doorslaer K."/>
            <person name="Varsani A."/>
        </authorList>
    </citation>
    <scope>NUCLEOTIDE SEQUENCE</scope>
    <source>
        <strain evidence="2">NeonRodF1_38</strain>
    </source>
</reference>
<organism evidence="2">
    <name type="scientific">Dipodfec virus RodF1_38</name>
    <dbReference type="NCBI Taxonomy" id="2929296"/>
    <lineage>
        <taxon>Viruses</taxon>
        <taxon>Monodnaviria</taxon>
        <taxon>Sangervirae</taxon>
        <taxon>Phixviricota</taxon>
        <taxon>Malgrandaviricetes</taxon>
        <taxon>Petitvirales</taxon>
        <taxon>Microviridae</taxon>
    </lineage>
</organism>
<dbReference type="InterPro" id="IPR056906">
    <property type="entry name" value="ORF2/G2P_dom"/>
</dbReference>
<feature type="domain" description="Replication-associated protein ORF2/G2P" evidence="1">
    <location>
        <begin position="75"/>
        <end position="174"/>
    </location>
</feature>
<dbReference type="Pfam" id="PF23343">
    <property type="entry name" value="REP_ORF2-G2P"/>
    <property type="match status" value="1"/>
</dbReference>
<evidence type="ECO:0000313" key="2">
    <source>
        <dbReference type="EMBL" id="UPW42009.1"/>
    </source>
</evidence>
<accession>A0A976N332</accession>
<evidence type="ECO:0000259" key="1">
    <source>
        <dbReference type="Pfam" id="PF23343"/>
    </source>
</evidence>
<protein>
    <submittedName>
        <fullName evidence="2">Replication initiator protein</fullName>
    </submittedName>
</protein>
<name>A0A976N332_9VIRU</name>
<proteinExistence type="predicted"/>
<dbReference type="EMBL" id="OM869708">
    <property type="protein sequence ID" value="UPW42009.1"/>
    <property type="molecule type" value="Genomic_DNA"/>
</dbReference>